<dbReference type="AlphaFoldDB" id="A0A3D8VQN2"/>
<dbReference type="Proteomes" id="UP000257032">
    <property type="component" value="Unassembled WGS sequence"/>
</dbReference>
<organism evidence="1 2">
    <name type="scientific">Halobacillus trueperi</name>
    <dbReference type="NCBI Taxonomy" id="156205"/>
    <lineage>
        <taxon>Bacteria</taxon>
        <taxon>Bacillati</taxon>
        <taxon>Bacillota</taxon>
        <taxon>Bacilli</taxon>
        <taxon>Bacillales</taxon>
        <taxon>Bacillaceae</taxon>
        <taxon>Halobacillus</taxon>
    </lineage>
</organism>
<accession>A0A3D8VQN2</accession>
<evidence type="ECO:0000313" key="1">
    <source>
        <dbReference type="EMBL" id="RDY71706.1"/>
    </source>
</evidence>
<reference evidence="1 2" key="1">
    <citation type="submission" date="2018-08" db="EMBL/GenBank/DDBJ databases">
        <title>Genome sequence of strict halophilic Halobacillus trueperi SS1 isolated from Lunsu, a salty water body of North West Himalayas.</title>
        <authorList>
            <person name="Gupta S."/>
            <person name="Sharma P."/>
            <person name="Dev K."/>
            <person name="Baumler D."/>
            <person name="Sourirajan A."/>
        </authorList>
    </citation>
    <scope>NUCLEOTIDE SEQUENCE [LARGE SCALE GENOMIC DNA]</scope>
    <source>
        <strain evidence="1 2">SS1</strain>
    </source>
</reference>
<sequence length="120" mass="13044">MLSLFLITGCTNSGPIKSFKGYFHTVESSNTLRIDCSSAVQKNDPYGTDIGYMCKVEVTENTIIGTEDGKKLKVNDLAELDVEKTNTPRSVKVVLAEEHDINTSGSSREGLKASKIVISN</sequence>
<dbReference type="EMBL" id="QTLC01000028">
    <property type="protein sequence ID" value="RDY71706.1"/>
    <property type="molecule type" value="Genomic_DNA"/>
</dbReference>
<name>A0A3D8VQN2_9BACI</name>
<evidence type="ECO:0000313" key="2">
    <source>
        <dbReference type="Proteomes" id="UP000257032"/>
    </source>
</evidence>
<proteinExistence type="predicted"/>
<gene>
    <name evidence="1" type="ORF">DXT76_06815</name>
</gene>
<comment type="caution">
    <text evidence="1">The sequence shown here is derived from an EMBL/GenBank/DDBJ whole genome shotgun (WGS) entry which is preliminary data.</text>
</comment>
<protein>
    <submittedName>
        <fullName evidence="1">Uncharacterized protein</fullName>
    </submittedName>
</protein>